<accession>Q9XU21</accession>
<dbReference type="InParanoid" id="Q9XU21"/>
<dbReference type="Proteomes" id="UP000001940">
    <property type="component" value="Chromosome X"/>
</dbReference>
<dbReference type="Bgee" id="WBGene00010361">
    <property type="expression patterns" value="Expressed in embryo and 3 other cell types or tissues"/>
</dbReference>
<dbReference type="AlphaFoldDB" id="Q9XU21"/>
<dbReference type="WormBase" id="H03G16.5">
    <property type="protein sequence ID" value="CE53410"/>
    <property type="gene ID" value="WBGene00010361"/>
</dbReference>
<evidence type="ECO:0000313" key="2">
    <source>
        <dbReference type="EMBL" id="CAB07227.3"/>
    </source>
</evidence>
<evidence type="ECO:0000313" key="3">
    <source>
        <dbReference type="Proteomes" id="UP000001940"/>
    </source>
</evidence>
<dbReference type="SMR" id="Q9XU21"/>
<dbReference type="HOGENOM" id="CLU_1220671_0_0_1"/>
<gene>
    <name evidence="2" type="ORF">CELE_H03G16.5</name>
    <name evidence="2 4" type="ORF">H03G16.5</name>
</gene>
<keyword evidence="1" id="KW-0175">Coiled coil</keyword>
<evidence type="ECO:0000313" key="4">
    <source>
        <dbReference type="WormBase" id="H03G16.5"/>
    </source>
</evidence>
<dbReference type="AGR" id="WB:WBGene00010361"/>
<dbReference type="PIR" id="T23040">
    <property type="entry name" value="T23040"/>
</dbReference>
<protein>
    <submittedName>
        <fullName evidence="2">MT domain-containing protein</fullName>
    </submittedName>
</protein>
<proteinExistence type="predicted"/>
<dbReference type="PhylomeDB" id="Q9XU21"/>
<dbReference type="EMBL" id="BX284606">
    <property type="protein sequence ID" value="CAB07227.3"/>
    <property type="molecule type" value="Genomic_DNA"/>
</dbReference>
<sequence>MNVPVGYVEALVGDLQEINRQKDVEIEDLEQQKEADVAEIAALRAELDFHQNIADKLLKVNEDMKEISKKKVRIVEELAKHFPTQSNDVKTLCNACMKMTK</sequence>
<keyword evidence="3" id="KW-1185">Reference proteome</keyword>
<feature type="coiled-coil region" evidence="1">
    <location>
        <begin position="12"/>
        <end position="46"/>
    </location>
</feature>
<dbReference type="UCSC" id="H03G16.5">
    <property type="organism name" value="c. elegans"/>
</dbReference>
<evidence type="ECO:0000256" key="1">
    <source>
        <dbReference type="SAM" id="Coils"/>
    </source>
</evidence>
<organism evidence="2 3">
    <name type="scientific">Caenorhabditis elegans</name>
    <dbReference type="NCBI Taxonomy" id="6239"/>
    <lineage>
        <taxon>Eukaryota</taxon>
        <taxon>Metazoa</taxon>
        <taxon>Ecdysozoa</taxon>
        <taxon>Nematoda</taxon>
        <taxon>Chromadorea</taxon>
        <taxon>Rhabditida</taxon>
        <taxon>Rhabditina</taxon>
        <taxon>Rhabditomorpha</taxon>
        <taxon>Rhabditoidea</taxon>
        <taxon>Rhabditidae</taxon>
        <taxon>Peloderinae</taxon>
        <taxon>Caenorhabditis</taxon>
    </lineage>
</organism>
<name>Q9XU21_CAEEL</name>
<reference evidence="2 3" key="1">
    <citation type="journal article" date="1998" name="Science">
        <title>Genome sequence of the nematode C. elegans: a platform for investigating biology.</title>
        <authorList>
            <consortium name="The C. elegans sequencing consortium"/>
            <person name="Sulson J.E."/>
            <person name="Waterston R."/>
        </authorList>
    </citation>
    <scope>NUCLEOTIDE SEQUENCE [LARGE SCALE GENOMIC DNA]</scope>
    <source>
        <strain evidence="2 3">Bristol N2</strain>
    </source>
</reference>